<reference evidence="2 3" key="1">
    <citation type="journal article" date="2016" name="Front. Microbiol.">
        <title>Fuerstia marisgermanicae gen. nov., sp. nov., an Unusual Member of the Phylum Planctomycetes from the German Wadden Sea.</title>
        <authorList>
            <person name="Kohn T."/>
            <person name="Heuer A."/>
            <person name="Jogler M."/>
            <person name="Vollmers J."/>
            <person name="Boedeker C."/>
            <person name="Bunk B."/>
            <person name="Rast P."/>
            <person name="Borchert D."/>
            <person name="Glockner I."/>
            <person name="Freese H.M."/>
            <person name="Klenk H.P."/>
            <person name="Overmann J."/>
            <person name="Kaster A.K."/>
            <person name="Rohde M."/>
            <person name="Wiegand S."/>
            <person name="Jogler C."/>
        </authorList>
    </citation>
    <scope>NUCLEOTIDE SEQUENCE [LARGE SCALE GENOMIC DNA]</scope>
    <source>
        <strain evidence="2 3">NH11</strain>
    </source>
</reference>
<dbReference type="RefSeq" id="WP_077023462.1">
    <property type="nucleotide sequence ID" value="NZ_CP017641.1"/>
</dbReference>
<gene>
    <name evidence="2" type="ORF">Fuma_01342</name>
</gene>
<name>A0A1P8WCG6_9PLAN</name>
<dbReference type="Proteomes" id="UP000187735">
    <property type="component" value="Chromosome"/>
</dbReference>
<evidence type="ECO:0000313" key="3">
    <source>
        <dbReference type="Proteomes" id="UP000187735"/>
    </source>
</evidence>
<feature type="domain" description="Helicase HerA central" evidence="1">
    <location>
        <begin position="249"/>
        <end position="339"/>
    </location>
</feature>
<accession>A0A1P8WCG6</accession>
<dbReference type="OrthoDB" id="9768060at2"/>
<dbReference type="Pfam" id="PF08282">
    <property type="entry name" value="Hydrolase_3"/>
    <property type="match status" value="2"/>
</dbReference>
<protein>
    <submittedName>
        <fullName evidence="2">Phosphoglycolate phosphatase</fullName>
    </submittedName>
</protein>
<sequence>MRLRVIATDYDGTIATDGVLHPVVRDAIDTARRQGVLVVIVTGRILSELRDVAGDLNFVDGVVAENGAVISLAGGHTVQLGQSPPMSLVTALTERGIDFKVGRCVIEMDAGFSAVAMSLIREQELPLAISFNRQRMMLLPASISKSSGLQQLLGILGVSRHNALGIGDAENDHELLRCCEYAVAVQWGSEKLKQCADHVVAGNGPAAVGAFLKHVSSQVRLPLEHSGHHKVVLEAVEGQPPFEMVIRGRNVLIAGDTQSGKSWLAGLLMEQMIVQGYTVYVFDPEGDYASLGALPNTVVLGGGHFLPETENLLLLLQQGLNVVLNLSHLDHQTKADYIHTHLPLVAKFRRERGYPHRILLDESHYFLNGIDDDKLLDLDLAAYTLVTWRPSELSASVSKAMDIVAVTRLAEKNEVDAIAALSGDATDPARWYEPLANLAVDEAALLPPTAEAKGALRGFRVAPRLTQHVRHCTKYLDKAVDAQKAFVFSENGTPTGRTSATLCDLVTGIADCATHVIYGHLQRHDFSRWIGHVFGDNDLAGSVRILESQHLASDTVPAFSEALDGAIRERYHATRR</sequence>
<dbReference type="InterPro" id="IPR036412">
    <property type="entry name" value="HAD-like_sf"/>
</dbReference>
<evidence type="ECO:0000313" key="2">
    <source>
        <dbReference type="EMBL" id="APZ91751.1"/>
    </source>
</evidence>
<dbReference type="PANTHER" id="PTHR10000">
    <property type="entry name" value="PHOSPHOSERINE PHOSPHATASE"/>
    <property type="match status" value="1"/>
</dbReference>
<organism evidence="2 3">
    <name type="scientific">Fuerstiella marisgermanici</name>
    <dbReference type="NCBI Taxonomy" id="1891926"/>
    <lineage>
        <taxon>Bacteria</taxon>
        <taxon>Pseudomonadati</taxon>
        <taxon>Planctomycetota</taxon>
        <taxon>Planctomycetia</taxon>
        <taxon>Planctomycetales</taxon>
        <taxon>Planctomycetaceae</taxon>
        <taxon>Fuerstiella</taxon>
    </lineage>
</organism>
<dbReference type="Gene3D" id="3.90.1070.10">
    <property type="match status" value="1"/>
</dbReference>
<dbReference type="PANTHER" id="PTHR10000:SF8">
    <property type="entry name" value="HAD SUPERFAMILY HYDROLASE-LIKE, TYPE 3"/>
    <property type="match status" value="1"/>
</dbReference>
<keyword evidence="3" id="KW-1185">Reference proteome</keyword>
<dbReference type="SUPFAM" id="SSF56784">
    <property type="entry name" value="HAD-like"/>
    <property type="match status" value="1"/>
</dbReference>
<dbReference type="Pfam" id="PF01935">
    <property type="entry name" value="DUF87"/>
    <property type="match status" value="1"/>
</dbReference>
<dbReference type="AlphaFoldDB" id="A0A1P8WCG6"/>
<dbReference type="Gene3D" id="3.40.50.1000">
    <property type="entry name" value="HAD superfamily/HAD-like"/>
    <property type="match status" value="1"/>
</dbReference>
<dbReference type="EMBL" id="CP017641">
    <property type="protein sequence ID" value="APZ91751.1"/>
    <property type="molecule type" value="Genomic_DNA"/>
</dbReference>
<dbReference type="InterPro" id="IPR023214">
    <property type="entry name" value="HAD_sf"/>
</dbReference>
<dbReference type="GO" id="GO:0000287">
    <property type="term" value="F:magnesium ion binding"/>
    <property type="evidence" value="ECO:0007669"/>
    <property type="project" value="TreeGrafter"/>
</dbReference>
<dbReference type="InterPro" id="IPR002789">
    <property type="entry name" value="HerA_central"/>
</dbReference>
<dbReference type="Gene3D" id="3.40.50.300">
    <property type="entry name" value="P-loop containing nucleotide triphosphate hydrolases"/>
    <property type="match status" value="1"/>
</dbReference>
<dbReference type="InterPro" id="IPR027417">
    <property type="entry name" value="P-loop_NTPase"/>
</dbReference>
<dbReference type="SUPFAM" id="SSF52540">
    <property type="entry name" value="P-loop containing nucleoside triphosphate hydrolases"/>
    <property type="match status" value="1"/>
</dbReference>
<dbReference type="GO" id="GO:0016791">
    <property type="term" value="F:phosphatase activity"/>
    <property type="evidence" value="ECO:0007669"/>
    <property type="project" value="TreeGrafter"/>
</dbReference>
<evidence type="ECO:0000259" key="1">
    <source>
        <dbReference type="Pfam" id="PF01935"/>
    </source>
</evidence>
<dbReference type="GO" id="GO:0005829">
    <property type="term" value="C:cytosol"/>
    <property type="evidence" value="ECO:0007669"/>
    <property type="project" value="TreeGrafter"/>
</dbReference>
<dbReference type="KEGG" id="fmr:Fuma_01342"/>
<proteinExistence type="predicted"/>
<dbReference type="STRING" id="1891926.Fuma_01342"/>